<evidence type="ECO:0000313" key="1">
    <source>
        <dbReference type="EMBL" id="REJ60529.1"/>
    </source>
</evidence>
<name>A0A3E0ML35_MICAE</name>
<sequence length="94" mass="10425">MTLLIVLEYLAIRAAVGIVRIFSQPVSLTSDDAQNIATIIRAGRENNVKKFEIELNSEIVQGIDLKGLETSENVNITLGQKGKSSYKLTIEYKE</sequence>
<comment type="caution">
    <text evidence="1">The sequence shown here is derived from an EMBL/GenBank/DDBJ whole genome shotgun (WGS) entry which is preliminary data.</text>
</comment>
<reference evidence="1 2" key="1">
    <citation type="submission" date="2017-08" db="EMBL/GenBank/DDBJ databases">
        <title>Functional genomic and metabolic studies of the symbiotic interactions of six Microcystis-dominated communities.</title>
        <authorList>
            <person name="Li Q."/>
            <person name="Lin F."/>
        </authorList>
    </citation>
    <scope>NUCLEOTIDE SEQUENCE [LARGE SCALE GENOMIC DNA]</scope>
    <source>
        <strain evidence="1">DA14</strain>
    </source>
</reference>
<organism evidence="1 2">
    <name type="scientific">Microcystis aeruginosa DA14</name>
    <dbReference type="NCBI Taxonomy" id="1987506"/>
    <lineage>
        <taxon>Bacteria</taxon>
        <taxon>Bacillati</taxon>
        <taxon>Cyanobacteriota</taxon>
        <taxon>Cyanophyceae</taxon>
        <taxon>Oscillatoriophycideae</taxon>
        <taxon>Chroococcales</taxon>
        <taxon>Microcystaceae</taxon>
        <taxon>Microcystis</taxon>
    </lineage>
</organism>
<dbReference type="Proteomes" id="UP000256301">
    <property type="component" value="Unassembled WGS sequence"/>
</dbReference>
<proteinExistence type="predicted"/>
<evidence type="ECO:0000313" key="2">
    <source>
        <dbReference type="Proteomes" id="UP000256301"/>
    </source>
</evidence>
<accession>A0A3E0ML35</accession>
<dbReference type="EMBL" id="QQWE01000001">
    <property type="protein sequence ID" value="REJ60529.1"/>
    <property type="molecule type" value="Genomic_DNA"/>
</dbReference>
<protein>
    <submittedName>
        <fullName evidence="1">Uncharacterized protein</fullName>
    </submittedName>
</protein>
<dbReference type="AlphaFoldDB" id="A0A3E0ML35"/>
<gene>
    <name evidence="1" type="ORF">DWQ56_04755</name>
</gene>